<evidence type="ECO:0000259" key="1">
    <source>
        <dbReference type="Pfam" id="PF04069"/>
    </source>
</evidence>
<gene>
    <name evidence="2" type="ORF">A8L45_06360</name>
</gene>
<dbReference type="AlphaFoldDB" id="A0A1C3EM87"/>
<organism evidence="2 3">
    <name type="scientific">Veronia pacifica</name>
    <dbReference type="NCBI Taxonomy" id="1080227"/>
    <lineage>
        <taxon>Bacteria</taxon>
        <taxon>Pseudomonadati</taxon>
        <taxon>Pseudomonadota</taxon>
        <taxon>Gammaproteobacteria</taxon>
        <taxon>Vibrionales</taxon>
        <taxon>Vibrionaceae</taxon>
        <taxon>Veronia</taxon>
    </lineage>
</organism>
<dbReference type="Proteomes" id="UP000094936">
    <property type="component" value="Unassembled WGS sequence"/>
</dbReference>
<proteinExistence type="predicted"/>
<dbReference type="STRING" id="1080227.A8L45_06360"/>
<dbReference type="Gene3D" id="3.40.190.10">
    <property type="entry name" value="Periplasmic binding protein-like II"/>
    <property type="match status" value="1"/>
</dbReference>
<keyword evidence="3" id="KW-1185">Reference proteome</keyword>
<reference evidence="2 3" key="1">
    <citation type="submission" date="2016-05" db="EMBL/GenBank/DDBJ databases">
        <title>Genomic Taxonomy of the Vibrionaceae.</title>
        <authorList>
            <person name="Gomez-Gil B."/>
            <person name="Enciso-Ibarra J."/>
        </authorList>
    </citation>
    <scope>NUCLEOTIDE SEQUENCE [LARGE SCALE GENOMIC DNA]</scope>
    <source>
        <strain evidence="2 3">CAIM 1920</strain>
    </source>
</reference>
<dbReference type="EMBL" id="LYBM01000008">
    <property type="protein sequence ID" value="ODA34344.1"/>
    <property type="molecule type" value="Genomic_DNA"/>
</dbReference>
<dbReference type="GO" id="GO:0043190">
    <property type="term" value="C:ATP-binding cassette (ABC) transporter complex"/>
    <property type="evidence" value="ECO:0007669"/>
    <property type="project" value="InterPro"/>
</dbReference>
<dbReference type="OrthoDB" id="7805658at2"/>
<dbReference type="Pfam" id="PF04069">
    <property type="entry name" value="OpuAC"/>
    <property type="match status" value="1"/>
</dbReference>
<comment type="caution">
    <text evidence="2">The sequence shown here is derived from an EMBL/GenBank/DDBJ whole genome shotgun (WGS) entry which is preliminary data.</text>
</comment>
<feature type="domain" description="ABC-type glycine betaine transport system substrate-binding" evidence="1">
    <location>
        <begin position="39"/>
        <end position="249"/>
    </location>
</feature>
<dbReference type="SUPFAM" id="SSF53850">
    <property type="entry name" value="Periplasmic binding protein-like II"/>
    <property type="match status" value="1"/>
</dbReference>
<dbReference type="Gene3D" id="3.40.190.100">
    <property type="entry name" value="Glycine betaine-binding periplasmic protein, domain 2"/>
    <property type="match status" value="1"/>
</dbReference>
<evidence type="ECO:0000313" key="3">
    <source>
        <dbReference type="Proteomes" id="UP000094936"/>
    </source>
</evidence>
<accession>A0A1C3EM87</accession>
<dbReference type="RefSeq" id="WP_139122323.1">
    <property type="nucleotide sequence ID" value="NZ_JBHUIF010000004.1"/>
</dbReference>
<dbReference type="GO" id="GO:0022857">
    <property type="term" value="F:transmembrane transporter activity"/>
    <property type="evidence" value="ECO:0007669"/>
    <property type="project" value="InterPro"/>
</dbReference>
<evidence type="ECO:0000313" key="2">
    <source>
        <dbReference type="EMBL" id="ODA34344.1"/>
    </source>
</evidence>
<protein>
    <recommendedName>
        <fullName evidence="1">ABC-type glycine betaine transport system substrate-binding domain-containing protein</fullName>
    </recommendedName>
</protein>
<dbReference type="InterPro" id="IPR007210">
    <property type="entry name" value="ABC_Gly_betaine_transp_sub-bd"/>
</dbReference>
<sequence length="343" mass="39489">MIISNTIPDLFFYIRRAFFSGVFTISLLMSLPTSALEQKIKLLKLDWASQNALTHITEILLNKAGVSTEIVEADSLGQWFFLYSGRADVQMEVWAHDHSPLKRLLSEGYIIKAGDHLAEGRKEWWYPEHVKEMCPGLPDWRALNECYRIFAPEAEEPTAVGSEALGRFFSGPWNENIEARIRALELKYHTEYVNDEGELWSLLDNAVTENKPIILLNWTPNWVDRIYPGEFVEFPKHQQDCETQPNWGLNRLHIFDCGYPSETKIVKVAVDGLPICVIKIINSISLTEADMVFLSSLIKLDINYRYTARETAEIWIKQNKRRWDTWLSGVSCAPTENDAFNTI</sequence>
<name>A0A1C3EM87_9GAMM</name>